<sequence>MEKNINQTKNDRTYCYQLPVAIGNSTFCGLNKNWESRFRDHTLLAMTIIPIAIYWIVLFAFIKTLYETLVKFKTWRTEESQKYLTGGNRKYEILDKTHFEMSENVFCGFPCCIRYKYQLLNAKLYVSIVLMALFRYFWDAIDLTLDLYIFYQLEKGEVLDPVIYRNAKVNNLIYGFAILGCICKVFTWKFFQVITENYRNYKYSEIKFLQMKNMVMVASFMFEDGPELILEYFYIEKYVTSFSLLLLVKDIFVGILAIITFFTTLIYLIKDRKAVTFGLWFRTITISQVFYSMLVMSITFSNALRVGGACYQYVTKKLRRSCFIVGNGVILQTPFTSGCMRGIDYVIILMAGIPLMFFAYAFWMNLFLSCLWLHSDRKYKGKTYLNRHILNRSLFRHMIDIHGGLMFSFFCRAGKQTLTFLGSLKCLDCRKPWKKNAEENIIHTVSSVNSINLNDARICYESAV</sequence>
<proteinExistence type="predicted"/>
<feature type="transmembrane region" description="Helical" evidence="1">
    <location>
        <begin position="279"/>
        <end position="298"/>
    </location>
</feature>
<reference evidence="2" key="1">
    <citation type="submission" date="2021-01" db="UniProtKB">
        <authorList>
            <consortium name="EnsemblMetazoa"/>
        </authorList>
    </citation>
    <scope>IDENTIFICATION</scope>
</reference>
<feature type="transmembrane region" description="Helical" evidence="1">
    <location>
        <begin position="242"/>
        <end position="267"/>
    </location>
</feature>
<feature type="transmembrane region" description="Helical" evidence="1">
    <location>
        <begin position="43"/>
        <end position="66"/>
    </location>
</feature>
<evidence type="ECO:0000313" key="3">
    <source>
        <dbReference type="Proteomes" id="UP000594262"/>
    </source>
</evidence>
<dbReference type="AlphaFoldDB" id="A0A7M5UKB9"/>
<feature type="transmembrane region" description="Helical" evidence="1">
    <location>
        <begin position="171"/>
        <end position="191"/>
    </location>
</feature>
<keyword evidence="3" id="KW-1185">Reference proteome</keyword>
<feature type="transmembrane region" description="Helical" evidence="1">
    <location>
        <begin position="124"/>
        <end position="151"/>
    </location>
</feature>
<name>A0A7M5UKB9_9CNID</name>
<dbReference type="EnsemblMetazoa" id="CLYHEMT011399.1">
    <property type="protein sequence ID" value="CLYHEMP011399.1"/>
    <property type="gene ID" value="CLYHEMG011399"/>
</dbReference>
<evidence type="ECO:0000256" key="1">
    <source>
        <dbReference type="SAM" id="Phobius"/>
    </source>
</evidence>
<protein>
    <submittedName>
        <fullName evidence="2">Uncharacterized protein</fullName>
    </submittedName>
</protein>
<dbReference type="Proteomes" id="UP000594262">
    <property type="component" value="Unplaced"/>
</dbReference>
<organism evidence="2 3">
    <name type="scientific">Clytia hemisphaerica</name>
    <dbReference type="NCBI Taxonomy" id="252671"/>
    <lineage>
        <taxon>Eukaryota</taxon>
        <taxon>Metazoa</taxon>
        <taxon>Cnidaria</taxon>
        <taxon>Hydrozoa</taxon>
        <taxon>Hydroidolina</taxon>
        <taxon>Leptothecata</taxon>
        <taxon>Obeliida</taxon>
        <taxon>Clytiidae</taxon>
        <taxon>Clytia</taxon>
    </lineage>
</organism>
<feature type="transmembrane region" description="Helical" evidence="1">
    <location>
        <begin position="345"/>
        <end position="373"/>
    </location>
</feature>
<keyword evidence="1" id="KW-1133">Transmembrane helix</keyword>
<keyword evidence="1" id="KW-0812">Transmembrane</keyword>
<keyword evidence="1" id="KW-0472">Membrane</keyword>
<evidence type="ECO:0000313" key="2">
    <source>
        <dbReference type="EnsemblMetazoa" id="CLYHEMP011399.1"/>
    </source>
</evidence>
<accession>A0A7M5UKB9</accession>